<feature type="compositionally biased region" description="Acidic residues" evidence="1">
    <location>
        <begin position="44"/>
        <end position="56"/>
    </location>
</feature>
<gene>
    <name evidence="2" type="ORF">VTK73DRAFT_3277</name>
</gene>
<keyword evidence="3" id="KW-1185">Reference proteome</keyword>
<protein>
    <recommendedName>
        <fullName evidence="4">SWIM-type domain-containing protein</fullName>
    </recommendedName>
</protein>
<organism evidence="2 3">
    <name type="scientific">Phialemonium thermophilum</name>
    <dbReference type="NCBI Taxonomy" id="223376"/>
    <lineage>
        <taxon>Eukaryota</taxon>
        <taxon>Fungi</taxon>
        <taxon>Dikarya</taxon>
        <taxon>Ascomycota</taxon>
        <taxon>Pezizomycotina</taxon>
        <taxon>Sordariomycetes</taxon>
        <taxon>Sordariomycetidae</taxon>
        <taxon>Cephalothecales</taxon>
        <taxon>Cephalothecaceae</taxon>
        <taxon>Phialemonium</taxon>
    </lineage>
</organism>
<dbReference type="EMBL" id="JAZHXJ010000002">
    <property type="protein sequence ID" value="KAL1884293.1"/>
    <property type="molecule type" value="Genomic_DNA"/>
</dbReference>
<reference evidence="2 3" key="1">
    <citation type="journal article" date="2024" name="Commun. Biol.">
        <title>Comparative genomic analysis of thermophilic fungi reveals convergent evolutionary adaptations and gene losses.</title>
        <authorList>
            <person name="Steindorff A.S."/>
            <person name="Aguilar-Pontes M.V."/>
            <person name="Robinson A.J."/>
            <person name="Andreopoulos B."/>
            <person name="LaButti K."/>
            <person name="Kuo A."/>
            <person name="Mondo S."/>
            <person name="Riley R."/>
            <person name="Otillar R."/>
            <person name="Haridas S."/>
            <person name="Lipzen A."/>
            <person name="Grimwood J."/>
            <person name="Schmutz J."/>
            <person name="Clum A."/>
            <person name="Reid I.D."/>
            <person name="Moisan M.C."/>
            <person name="Butler G."/>
            <person name="Nguyen T.T.M."/>
            <person name="Dewar K."/>
            <person name="Conant G."/>
            <person name="Drula E."/>
            <person name="Henrissat B."/>
            <person name="Hansel C."/>
            <person name="Singer S."/>
            <person name="Hutchinson M.I."/>
            <person name="de Vries R.P."/>
            <person name="Natvig D.O."/>
            <person name="Powell A.J."/>
            <person name="Tsang A."/>
            <person name="Grigoriev I.V."/>
        </authorList>
    </citation>
    <scope>NUCLEOTIDE SEQUENCE [LARGE SCALE GENOMIC DNA]</scope>
    <source>
        <strain evidence="2 3">ATCC 24622</strain>
    </source>
</reference>
<feature type="region of interest" description="Disordered" evidence="1">
    <location>
        <begin position="1"/>
        <end position="67"/>
    </location>
</feature>
<evidence type="ECO:0008006" key="4">
    <source>
        <dbReference type="Google" id="ProtNLM"/>
    </source>
</evidence>
<sequence length="570" mass="62116">MSTSPTTGIGKLSIESQAPESRSGPMMGQETEDPTERREHSDSDGDDSSAFEDSGEEAPTVVQSPTGLKYSIGHLSEDTQEMVRSLFAHVPDEPHEISLRWCDRLYDPDAKADFYAFQLSELVPRSIRIGSPQSRYQEPQCRCGATPCKHLVWLSDLIASQVLYDHNPDKLLTLNERGFADELGSPFKHISEMGLEVLATGLQCDVGAPGKHSGPSLARKEGVREILASVADIHEHDLASYRIDLLDDAFNYKSIVHRLDFEATLFSILIASHGLTAWVRSHLRPSDPARDPFRHIHQRVLHIISDLEDYSFACRNPAAAAERPASRVDGEGPRDVAWAAKSIERCVEQIQTLISAERDRPLEAWERASAARALVRILRAVVDRNVDLMPVTGPGSTQEDRNLYARLIGNRDTGFIYPALRLLVDQNQFVEELEDILELVGASGVMASWWANMNDIVSKMRSWKRGGGSSSKGKEKVPAAISRWDTGGSSRKGSLRPLNPTVTAPGTIVEDRGEGQALPPSRSATGSLRGRGGVGRAGAGATSSSSPPSSGSLKRSGVGTGSDRGSKRAR</sequence>
<accession>A0ABR3Y938</accession>
<feature type="compositionally biased region" description="Gly residues" evidence="1">
    <location>
        <begin position="529"/>
        <end position="538"/>
    </location>
</feature>
<evidence type="ECO:0000313" key="2">
    <source>
        <dbReference type="EMBL" id="KAL1884293.1"/>
    </source>
</evidence>
<dbReference type="Proteomes" id="UP001586593">
    <property type="component" value="Unassembled WGS sequence"/>
</dbReference>
<comment type="caution">
    <text evidence="2">The sequence shown here is derived from an EMBL/GenBank/DDBJ whole genome shotgun (WGS) entry which is preliminary data.</text>
</comment>
<feature type="compositionally biased region" description="Low complexity" evidence="1">
    <location>
        <begin position="539"/>
        <end position="557"/>
    </location>
</feature>
<evidence type="ECO:0000313" key="3">
    <source>
        <dbReference type="Proteomes" id="UP001586593"/>
    </source>
</evidence>
<feature type="compositionally biased region" description="Basic and acidic residues" evidence="1">
    <location>
        <begin position="34"/>
        <end position="43"/>
    </location>
</feature>
<evidence type="ECO:0000256" key="1">
    <source>
        <dbReference type="SAM" id="MobiDB-lite"/>
    </source>
</evidence>
<proteinExistence type="predicted"/>
<name>A0ABR3Y938_9PEZI</name>
<feature type="region of interest" description="Disordered" evidence="1">
    <location>
        <begin position="462"/>
        <end position="570"/>
    </location>
</feature>